<dbReference type="Gene3D" id="3.40.30.10">
    <property type="entry name" value="Glutaredoxin"/>
    <property type="match status" value="1"/>
</dbReference>
<dbReference type="InterPro" id="IPR036249">
    <property type="entry name" value="Thioredoxin-like_sf"/>
</dbReference>
<dbReference type="CDD" id="cd02966">
    <property type="entry name" value="TlpA_like_family"/>
    <property type="match status" value="1"/>
</dbReference>
<dbReference type="InterPro" id="IPR000866">
    <property type="entry name" value="AhpC/TSA"/>
</dbReference>
<keyword evidence="1" id="KW-0732">Signal</keyword>
<feature type="chain" id="PRO_5027991846" description="Thioredoxin domain-containing protein" evidence="1">
    <location>
        <begin position="26"/>
        <end position="157"/>
    </location>
</feature>
<dbReference type="GO" id="GO:0016491">
    <property type="term" value="F:oxidoreductase activity"/>
    <property type="evidence" value="ECO:0007669"/>
    <property type="project" value="InterPro"/>
</dbReference>
<evidence type="ECO:0000259" key="2">
    <source>
        <dbReference type="PROSITE" id="PS51352"/>
    </source>
</evidence>
<protein>
    <recommendedName>
        <fullName evidence="2">Thioredoxin domain-containing protein</fullName>
    </recommendedName>
</protein>
<accession>A0A6S6U8R3</accession>
<dbReference type="SUPFAM" id="SSF52833">
    <property type="entry name" value="Thioredoxin-like"/>
    <property type="match status" value="1"/>
</dbReference>
<dbReference type="PROSITE" id="PS51352">
    <property type="entry name" value="THIOREDOXIN_2"/>
    <property type="match status" value="1"/>
</dbReference>
<feature type="signal peptide" evidence="1">
    <location>
        <begin position="1"/>
        <end position="25"/>
    </location>
</feature>
<dbReference type="InterPro" id="IPR050553">
    <property type="entry name" value="Thioredoxin_ResA/DsbE_sf"/>
</dbReference>
<reference evidence="3" key="1">
    <citation type="submission" date="2020-01" db="EMBL/GenBank/DDBJ databases">
        <authorList>
            <person name="Meier V. D."/>
            <person name="Meier V D."/>
        </authorList>
    </citation>
    <scope>NUCLEOTIDE SEQUENCE</scope>
    <source>
        <strain evidence="3">HLG_WM_MAG_07</strain>
    </source>
</reference>
<dbReference type="Pfam" id="PF00578">
    <property type="entry name" value="AhpC-TSA"/>
    <property type="match status" value="1"/>
</dbReference>
<evidence type="ECO:0000256" key="1">
    <source>
        <dbReference type="SAM" id="SignalP"/>
    </source>
</evidence>
<dbReference type="PANTHER" id="PTHR42852">
    <property type="entry name" value="THIOL:DISULFIDE INTERCHANGE PROTEIN DSBE"/>
    <property type="match status" value="1"/>
</dbReference>
<dbReference type="AlphaFoldDB" id="A0A6S6U8R3"/>
<feature type="domain" description="Thioredoxin" evidence="2">
    <location>
        <begin position="15"/>
        <end position="157"/>
    </location>
</feature>
<evidence type="ECO:0000313" key="3">
    <source>
        <dbReference type="EMBL" id="CAA6826647.1"/>
    </source>
</evidence>
<dbReference type="PANTHER" id="PTHR42852:SF13">
    <property type="entry name" value="PROTEIN DIPZ"/>
    <property type="match status" value="1"/>
</dbReference>
<dbReference type="InterPro" id="IPR013766">
    <property type="entry name" value="Thioredoxin_domain"/>
</dbReference>
<dbReference type="EMBL" id="CACVAY010000135">
    <property type="protein sequence ID" value="CAA6826647.1"/>
    <property type="molecule type" value="Genomic_DNA"/>
</dbReference>
<gene>
    <name evidence="3" type="ORF">HELGO_WM24696</name>
</gene>
<proteinExistence type="predicted"/>
<sequence length="157" mass="17138">MKKILKKTFGAAVILSAFAVSSAQAMTNLKGEQSHISSYAGKGKWLVVQVWKSDCKMCNTAMPDLVKFANKLPNSTVVGVTLDTNKNAINAFNKRHKVHFPTLKSSVQEMNGYLKQIADEGLTGTPTYLIYSPNGQLKAMQPGLVPAASIYNFLNQQ</sequence>
<dbReference type="GO" id="GO:0016209">
    <property type="term" value="F:antioxidant activity"/>
    <property type="evidence" value="ECO:0007669"/>
    <property type="project" value="InterPro"/>
</dbReference>
<organism evidence="3">
    <name type="scientific">uncultured Thiotrichaceae bacterium</name>
    <dbReference type="NCBI Taxonomy" id="298394"/>
    <lineage>
        <taxon>Bacteria</taxon>
        <taxon>Pseudomonadati</taxon>
        <taxon>Pseudomonadota</taxon>
        <taxon>Gammaproteobacteria</taxon>
        <taxon>Thiotrichales</taxon>
        <taxon>Thiotrichaceae</taxon>
        <taxon>environmental samples</taxon>
    </lineage>
</organism>
<name>A0A6S6U8R3_9GAMM</name>